<evidence type="ECO:0000313" key="1">
    <source>
        <dbReference type="EMBL" id="KAF8431641.1"/>
    </source>
</evidence>
<proteinExistence type="predicted"/>
<reference evidence="1" key="2">
    <citation type="journal article" date="2020" name="Nat. Commun.">
        <title>Large-scale genome sequencing of mycorrhizal fungi provides insights into the early evolution of symbiotic traits.</title>
        <authorList>
            <person name="Miyauchi S."/>
            <person name="Kiss E."/>
            <person name="Kuo A."/>
            <person name="Drula E."/>
            <person name="Kohler A."/>
            <person name="Sanchez-Garcia M."/>
            <person name="Morin E."/>
            <person name="Andreopoulos B."/>
            <person name="Barry K.W."/>
            <person name="Bonito G."/>
            <person name="Buee M."/>
            <person name="Carver A."/>
            <person name="Chen C."/>
            <person name="Cichocki N."/>
            <person name="Clum A."/>
            <person name="Culley D."/>
            <person name="Crous P.W."/>
            <person name="Fauchery L."/>
            <person name="Girlanda M."/>
            <person name="Hayes R.D."/>
            <person name="Keri Z."/>
            <person name="LaButti K."/>
            <person name="Lipzen A."/>
            <person name="Lombard V."/>
            <person name="Magnuson J."/>
            <person name="Maillard F."/>
            <person name="Murat C."/>
            <person name="Nolan M."/>
            <person name="Ohm R.A."/>
            <person name="Pangilinan J."/>
            <person name="Pereira M.F."/>
            <person name="Perotto S."/>
            <person name="Peter M."/>
            <person name="Pfister S."/>
            <person name="Riley R."/>
            <person name="Sitrit Y."/>
            <person name="Stielow J.B."/>
            <person name="Szollosi G."/>
            <person name="Zifcakova L."/>
            <person name="Stursova M."/>
            <person name="Spatafora J.W."/>
            <person name="Tedersoo L."/>
            <person name="Vaario L.M."/>
            <person name="Yamada A."/>
            <person name="Yan M."/>
            <person name="Wang P."/>
            <person name="Xu J."/>
            <person name="Bruns T."/>
            <person name="Baldrian P."/>
            <person name="Vilgalys R."/>
            <person name="Dunand C."/>
            <person name="Henrissat B."/>
            <person name="Grigoriev I.V."/>
            <person name="Hibbett D."/>
            <person name="Nagy L.G."/>
            <person name="Martin F.M."/>
        </authorList>
    </citation>
    <scope>NUCLEOTIDE SEQUENCE</scope>
    <source>
        <strain evidence="1">BED1</strain>
    </source>
</reference>
<dbReference type="EMBL" id="WHUW01000048">
    <property type="protein sequence ID" value="KAF8431641.1"/>
    <property type="molecule type" value="Genomic_DNA"/>
</dbReference>
<dbReference type="Gene3D" id="3.40.50.720">
    <property type="entry name" value="NAD(P)-binding Rossmann-like Domain"/>
    <property type="match status" value="1"/>
</dbReference>
<organism evidence="1 2">
    <name type="scientific">Boletus edulis BED1</name>
    <dbReference type="NCBI Taxonomy" id="1328754"/>
    <lineage>
        <taxon>Eukaryota</taxon>
        <taxon>Fungi</taxon>
        <taxon>Dikarya</taxon>
        <taxon>Basidiomycota</taxon>
        <taxon>Agaricomycotina</taxon>
        <taxon>Agaricomycetes</taxon>
        <taxon>Agaricomycetidae</taxon>
        <taxon>Boletales</taxon>
        <taxon>Boletineae</taxon>
        <taxon>Boletaceae</taxon>
        <taxon>Boletoideae</taxon>
        <taxon>Boletus</taxon>
    </lineage>
</organism>
<gene>
    <name evidence="1" type="ORF">L210DRAFT_3560183</name>
</gene>
<name>A0AAD4G9P2_BOLED</name>
<dbReference type="Proteomes" id="UP001194468">
    <property type="component" value="Unassembled WGS sequence"/>
</dbReference>
<comment type="caution">
    <text evidence="1">The sequence shown here is derived from an EMBL/GenBank/DDBJ whole genome shotgun (WGS) entry which is preliminary data.</text>
</comment>
<reference evidence="1" key="1">
    <citation type="submission" date="2019-10" db="EMBL/GenBank/DDBJ databases">
        <authorList>
            <consortium name="DOE Joint Genome Institute"/>
            <person name="Kuo A."/>
            <person name="Miyauchi S."/>
            <person name="Kiss E."/>
            <person name="Drula E."/>
            <person name="Kohler A."/>
            <person name="Sanchez-Garcia M."/>
            <person name="Andreopoulos B."/>
            <person name="Barry K.W."/>
            <person name="Bonito G."/>
            <person name="Buee M."/>
            <person name="Carver A."/>
            <person name="Chen C."/>
            <person name="Cichocki N."/>
            <person name="Clum A."/>
            <person name="Culley D."/>
            <person name="Crous P.W."/>
            <person name="Fauchery L."/>
            <person name="Girlanda M."/>
            <person name="Hayes R."/>
            <person name="Keri Z."/>
            <person name="LaButti K."/>
            <person name="Lipzen A."/>
            <person name="Lombard V."/>
            <person name="Magnuson J."/>
            <person name="Maillard F."/>
            <person name="Morin E."/>
            <person name="Murat C."/>
            <person name="Nolan M."/>
            <person name="Ohm R."/>
            <person name="Pangilinan J."/>
            <person name="Pereira M."/>
            <person name="Perotto S."/>
            <person name="Peter M."/>
            <person name="Riley R."/>
            <person name="Sitrit Y."/>
            <person name="Stielow B."/>
            <person name="Szollosi G."/>
            <person name="Zifcakova L."/>
            <person name="Stursova M."/>
            <person name="Spatafora J.W."/>
            <person name="Tedersoo L."/>
            <person name="Vaario L.-M."/>
            <person name="Yamada A."/>
            <person name="Yan M."/>
            <person name="Wang P."/>
            <person name="Xu J."/>
            <person name="Bruns T."/>
            <person name="Baldrian P."/>
            <person name="Vilgalys R."/>
            <person name="Henrissat B."/>
            <person name="Grigoriev I.V."/>
            <person name="Hibbett D."/>
            <person name="Nagy L.G."/>
            <person name="Martin F.M."/>
        </authorList>
    </citation>
    <scope>NUCLEOTIDE SEQUENCE</scope>
    <source>
        <strain evidence="1">BED1</strain>
    </source>
</reference>
<evidence type="ECO:0000313" key="2">
    <source>
        <dbReference type="Proteomes" id="UP001194468"/>
    </source>
</evidence>
<dbReference type="AlphaFoldDB" id="A0AAD4G9P2"/>
<sequence length="179" mass="20343">MLPYLIKSTTASDTARLVIVASDAHFRANKLKGVANWPSILGKLNDEEYCTASVMKNRYELSKLLQVMFVRELASRLLNPTPVSVTNLVMKLMVHVGKALLARTTEMESHALVHPAVEPSERDRHGRYVSCVEVAEESDYALSEERKEFSRRLWEETIEILAKIDPRVNQIISQHLLAR</sequence>
<protein>
    <submittedName>
        <fullName evidence="1">Uncharacterized protein</fullName>
    </submittedName>
</protein>
<keyword evidence="2" id="KW-1185">Reference proteome</keyword>
<accession>A0AAD4G9P2</accession>